<keyword evidence="4" id="KW-0274">FAD</keyword>
<dbReference type="PROSITE" id="PS51318">
    <property type="entry name" value="TAT"/>
    <property type="match status" value="1"/>
</dbReference>
<dbReference type="PROSITE" id="PS00862">
    <property type="entry name" value="OX2_COVAL_FAD"/>
    <property type="match status" value="1"/>
</dbReference>
<evidence type="ECO:0000256" key="3">
    <source>
        <dbReference type="ARBA" id="ARBA00022630"/>
    </source>
</evidence>
<dbReference type="InterPro" id="IPR016167">
    <property type="entry name" value="FAD-bd_PCMH_sub1"/>
</dbReference>
<dbReference type="GO" id="GO:0019139">
    <property type="term" value="F:cytokinin dehydrogenase activity"/>
    <property type="evidence" value="ECO:0007669"/>
    <property type="project" value="InterPro"/>
</dbReference>
<dbReference type="InterPro" id="IPR050432">
    <property type="entry name" value="FAD-linked_Oxidoreductases_BP"/>
</dbReference>
<dbReference type="InterPro" id="IPR006093">
    <property type="entry name" value="Oxy_OxRdtase_FAD_BS"/>
</dbReference>
<dbReference type="InterPro" id="IPR016166">
    <property type="entry name" value="FAD-bd_PCMH"/>
</dbReference>
<reference evidence="7 8" key="1">
    <citation type="submission" date="2018-11" db="EMBL/GenBank/DDBJ databases">
        <title>Sequencing the genomes of 1000 actinobacteria strains.</title>
        <authorList>
            <person name="Klenk H.-P."/>
        </authorList>
    </citation>
    <scope>NUCLEOTIDE SEQUENCE [LARGE SCALE GENOMIC DNA]</scope>
    <source>
        <strain evidence="7 8">DSM 44254</strain>
    </source>
</reference>
<dbReference type="InterPro" id="IPR015345">
    <property type="entry name" value="Cytokinin_DH_FAD/cytokin-bd"/>
</dbReference>
<dbReference type="SUPFAM" id="SSF55103">
    <property type="entry name" value="FAD-linked oxidases, C-terminal domain"/>
    <property type="match status" value="1"/>
</dbReference>
<evidence type="ECO:0000256" key="4">
    <source>
        <dbReference type="ARBA" id="ARBA00022827"/>
    </source>
</evidence>
<evidence type="ECO:0000256" key="1">
    <source>
        <dbReference type="ARBA" id="ARBA00001974"/>
    </source>
</evidence>
<keyword evidence="5" id="KW-0560">Oxidoreductase</keyword>
<gene>
    <name evidence="7" type="ORF">EDD29_9017</name>
</gene>
<organism evidence="7 8">
    <name type="scientific">Actinocorallia herbida</name>
    <dbReference type="NCBI Taxonomy" id="58109"/>
    <lineage>
        <taxon>Bacteria</taxon>
        <taxon>Bacillati</taxon>
        <taxon>Actinomycetota</taxon>
        <taxon>Actinomycetes</taxon>
        <taxon>Streptosporangiales</taxon>
        <taxon>Thermomonosporaceae</taxon>
        <taxon>Actinocorallia</taxon>
    </lineage>
</organism>
<keyword evidence="3" id="KW-0285">Flavoprotein</keyword>
<comment type="cofactor">
    <cofactor evidence="1">
        <name>FAD</name>
        <dbReference type="ChEBI" id="CHEBI:57692"/>
    </cofactor>
</comment>
<name>A0A3N1DCL5_9ACTN</name>
<dbReference type="PROSITE" id="PS51387">
    <property type="entry name" value="FAD_PCMH"/>
    <property type="match status" value="1"/>
</dbReference>
<dbReference type="InterPro" id="IPR016170">
    <property type="entry name" value="Cytok_DH_C_sf"/>
</dbReference>
<evidence type="ECO:0000259" key="6">
    <source>
        <dbReference type="PROSITE" id="PS51387"/>
    </source>
</evidence>
<dbReference type="EMBL" id="RJKE01000001">
    <property type="protein sequence ID" value="ROO91264.1"/>
    <property type="molecule type" value="Genomic_DNA"/>
</dbReference>
<dbReference type="PANTHER" id="PTHR13878:SF53">
    <property type="entry name" value="CYTOKININ DEHYDROGENASE 6"/>
    <property type="match status" value="1"/>
</dbReference>
<dbReference type="InterPro" id="IPR006311">
    <property type="entry name" value="TAT_signal"/>
</dbReference>
<dbReference type="Pfam" id="PF09265">
    <property type="entry name" value="Cytokin-bind"/>
    <property type="match status" value="1"/>
</dbReference>
<dbReference type="InterPro" id="IPR006094">
    <property type="entry name" value="Oxid_FAD_bind_N"/>
</dbReference>
<dbReference type="OrthoDB" id="6278354at2"/>
<protein>
    <submittedName>
        <fullName evidence="7">FAD/FMN-containing dehydrogenase</fullName>
    </submittedName>
</protein>
<accession>A0A3N1DCL5</accession>
<evidence type="ECO:0000313" key="8">
    <source>
        <dbReference type="Proteomes" id="UP000272400"/>
    </source>
</evidence>
<dbReference type="Proteomes" id="UP000272400">
    <property type="component" value="Unassembled WGS sequence"/>
</dbReference>
<evidence type="ECO:0000256" key="2">
    <source>
        <dbReference type="ARBA" id="ARBA00005466"/>
    </source>
</evidence>
<dbReference type="Gene3D" id="3.30.465.10">
    <property type="match status" value="1"/>
</dbReference>
<feature type="domain" description="FAD-binding PCMH-type" evidence="6">
    <location>
        <begin position="72"/>
        <end position="241"/>
    </location>
</feature>
<evidence type="ECO:0000256" key="5">
    <source>
        <dbReference type="ARBA" id="ARBA00023002"/>
    </source>
</evidence>
<dbReference type="GO" id="GO:0009690">
    <property type="term" value="P:cytokinin metabolic process"/>
    <property type="evidence" value="ECO:0007669"/>
    <property type="project" value="InterPro"/>
</dbReference>
<dbReference type="InterPro" id="IPR036318">
    <property type="entry name" value="FAD-bd_PCMH-like_sf"/>
</dbReference>
<comment type="caution">
    <text evidence="7">The sequence shown here is derived from an EMBL/GenBank/DDBJ whole genome shotgun (WGS) entry which is preliminary data.</text>
</comment>
<proteinExistence type="inferred from homology"/>
<comment type="similarity">
    <text evidence="2">Belongs to the oxygen-dependent FAD-linked oxidoreductase family.</text>
</comment>
<dbReference type="InterPro" id="IPR016169">
    <property type="entry name" value="FAD-bd_PCMH_sub2"/>
</dbReference>
<sequence>MQERESHAISRRSIMTGLVAGALVVGLDPVSRNWVTAAHAGGPFDAIPSLDGTLRTDAASLAAAADDFGHIVSRTPLAVLEPGSVGDIAKMVKFCRARGLKVAGRGQGHTTNGQSQVAGGLVIETAPLDGIRIRADRAVVGGGVLWGALVQAALAQGLTPPTLTDYLGLSVGGTLSAGGVGGAVIHHGAQVDNVLELQVVTGKGDVLRCSPTLRKDLFDAARSGLGQVGIITEAVVRLVPAPATVRRYNLYYGSVADLTAAQIAMAEDGRFDYLEGSLAVVEGGHTFMMEAVAFDATPADDAALIGDLTHTSVTIDDLTYWDFADRITPIVGILQAIGEWQRPHPWLDSIVAASAVDELVTAALPGLTPANIGLSAVLLLYPIPTAKVKAPLLRLGSAGEEHAFLFSLLRTSSPGSADPAAMTALNRAFYEQTRARGGGWYPIGSNPMSKADWKAHFGPAWPAFKAAKTKYDPSKILAPGQGVF</sequence>
<dbReference type="GO" id="GO:0071949">
    <property type="term" value="F:FAD binding"/>
    <property type="evidence" value="ECO:0007669"/>
    <property type="project" value="InterPro"/>
</dbReference>
<dbReference type="AlphaFoldDB" id="A0A3N1DCL5"/>
<dbReference type="SUPFAM" id="SSF56176">
    <property type="entry name" value="FAD-binding/transporter-associated domain-like"/>
    <property type="match status" value="1"/>
</dbReference>
<dbReference type="Gene3D" id="3.40.462.10">
    <property type="entry name" value="FAD-linked oxidases, C-terminal domain"/>
    <property type="match status" value="1"/>
</dbReference>
<dbReference type="PANTHER" id="PTHR13878">
    <property type="entry name" value="GULONOLACTONE OXIDASE"/>
    <property type="match status" value="1"/>
</dbReference>
<dbReference type="Gene3D" id="3.30.43.10">
    <property type="entry name" value="Uridine Diphospho-n-acetylenolpyruvylglucosamine Reductase, domain 2"/>
    <property type="match status" value="1"/>
</dbReference>
<dbReference type="Pfam" id="PF01565">
    <property type="entry name" value="FAD_binding_4"/>
    <property type="match status" value="1"/>
</dbReference>
<dbReference type="InterPro" id="IPR016164">
    <property type="entry name" value="FAD-linked_Oxase-like_C"/>
</dbReference>
<keyword evidence="8" id="KW-1185">Reference proteome</keyword>
<evidence type="ECO:0000313" key="7">
    <source>
        <dbReference type="EMBL" id="ROO91264.1"/>
    </source>
</evidence>